<protein>
    <submittedName>
        <fullName evidence="2">Ring-cleaving dioxygenase</fullName>
    </submittedName>
</protein>
<keyword evidence="2" id="KW-0223">Dioxygenase</keyword>
<dbReference type="PANTHER" id="PTHR36110:SF2">
    <property type="entry name" value="RING-CLEAVING DIOXYGENASE MHQE-RELATED"/>
    <property type="match status" value="1"/>
</dbReference>
<dbReference type="SUPFAM" id="SSF54593">
    <property type="entry name" value="Glyoxalase/Bleomycin resistance protein/Dihydroxybiphenyl dioxygenase"/>
    <property type="match status" value="1"/>
</dbReference>
<dbReference type="InterPro" id="IPR052537">
    <property type="entry name" value="Extradiol_RC_dioxygenase"/>
</dbReference>
<dbReference type="EMBL" id="JBHSQE010000009">
    <property type="protein sequence ID" value="MFC6147178.1"/>
    <property type="molecule type" value="Genomic_DNA"/>
</dbReference>
<dbReference type="InterPro" id="IPR029068">
    <property type="entry name" value="Glyas_Bleomycin-R_OHBP_Dase"/>
</dbReference>
<feature type="domain" description="VOC" evidence="1">
    <location>
        <begin position="6"/>
        <end position="132"/>
    </location>
</feature>
<accession>A0ABW1QE15</accession>
<proteinExistence type="predicted"/>
<dbReference type="Proteomes" id="UP001596244">
    <property type="component" value="Unassembled WGS sequence"/>
</dbReference>
<name>A0ABW1QE15_9CORY</name>
<reference evidence="3" key="1">
    <citation type="journal article" date="2019" name="Int. J. Syst. Evol. Microbiol.">
        <title>The Global Catalogue of Microorganisms (GCM) 10K type strain sequencing project: providing services to taxonomists for standard genome sequencing and annotation.</title>
        <authorList>
            <consortium name="The Broad Institute Genomics Platform"/>
            <consortium name="The Broad Institute Genome Sequencing Center for Infectious Disease"/>
            <person name="Wu L."/>
            <person name="Ma J."/>
        </authorList>
    </citation>
    <scope>NUCLEOTIDE SEQUENCE [LARGE SCALE GENOMIC DNA]</scope>
    <source>
        <strain evidence="3">CCUG 51943</strain>
    </source>
</reference>
<sequence length="316" mass="35163">MTFVAGGHHLTMCVGGAQEDVDFHTKLLGMRLIKRTVLFDGTTPVYHLYYSNQNGEPGSILTTFPFGQAGIKGRRGTNQSKEILLSVPEDSIDFWRRRLENGNVETRTLERFGTERLAFQHPAGIDYQFVAVAGDPREGYRGTDVPQEFAIHGAYGMGVDCFSPEANVEFIKDFFTHNDVLTDGDSYQVTIGAENSGGVCEMNVNRHESQGSWIYGDGTIHHFALNMGDAENQDAVKLEIEGSGYTDISELKDRKYFKSVYVRSPSGSLFELAITDEAGGWNCDESPEELGTKFQLPGKFESRREEILSQLETIEA</sequence>
<keyword evidence="2" id="KW-0560">Oxidoreductase</keyword>
<dbReference type="PANTHER" id="PTHR36110">
    <property type="entry name" value="RING-CLEAVING DIOXYGENASE MHQE-RELATED"/>
    <property type="match status" value="1"/>
</dbReference>
<keyword evidence="3" id="KW-1185">Reference proteome</keyword>
<dbReference type="GO" id="GO:0051213">
    <property type="term" value="F:dioxygenase activity"/>
    <property type="evidence" value="ECO:0007669"/>
    <property type="project" value="UniProtKB-KW"/>
</dbReference>
<dbReference type="Gene3D" id="3.10.180.10">
    <property type="entry name" value="2,3-Dihydroxybiphenyl 1,2-Dioxygenase, domain 1"/>
    <property type="match status" value="2"/>
</dbReference>
<evidence type="ECO:0000259" key="1">
    <source>
        <dbReference type="PROSITE" id="PS51819"/>
    </source>
</evidence>
<dbReference type="PROSITE" id="PS51819">
    <property type="entry name" value="VOC"/>
    <property type="match status" value="1"/>
</dbReference>
<evidence type="ECO:0000313" key="2">
    <source>
        <dbReference type="EMBL" id="MFC6147178.1"/>
    </source>
</evidence>
<gene>
    <name evidence="2" type="ORF">ACFPUZ_10230</name>
</gene>
<evidence type="ECO:0000313" key="3">
    <source>
        <dbReference type="Proteomes" id="UP001596244"/>
    </source>
</evidence>
<dbReference type="InterPro" id="IPR037523">
    <property type="entry name" value="VOC_core"/>
</dbReference>
<comment type="caution">
    <text evidence="2">The sequence shown here is derived from an EMBL/GenBank/DDBJ whole genome shotgun (WGS) entry which is preliminary data.</text>
</comment>
<organism evidence="2 3">
    <name type="scientific">Corynebacterium nasicanis</name>
    <dbReference type="NCBI Taxonomy" id="1448267"/>
    <lineage>
        <taxon>Bacteria</taxon>
        <taxon>Bacillati</taxon>
        <taxon>Actinomycetota</taxon>
        <taxon>Actinomycetes</taxon>
        <taxon>Mycobacteriales</taxon>
        <taxon>Corynebacteriaceae</taxon>
        <taxon>Corynebacterium</taxon>
    </lineage>
</organism>
<dbReference type="RefSeq" id="WP_377001807.1">
    <property type="nucleotide sequence ID" value="NZ_JBHSQE010000009.1"/>
</dbReference>